<reference evidence="1" key="1">
    <citation type="journal article" date="2022" name="bioRxiv">
        <title>Sequencing and chromosome-scale assembly of the giantPleurodeles waltlgenome.</title>
        <authorList>
            <person name="Brown T."/>
            <person name="Elewa A."/>
            <person name="Iarovenko S."/>
            <person name="Subramanian E."/>
            <person name="Araus A.J."/>
            <person name="Petzold A."/>
            <person name="Susuki M."/>
            <person name="Suzuki K.-i.T."/>
            <person name="Hayashi T."/>
            <person name="Toyoda A."/>
            <person name="Oliveira C."/>
            <person name="Osipova E."/>
            <person name="Leigh N.D."/>
            <person name="Simon A."/>
            <person name="Yun M.H."/>
        </authorList>
    </citation>
    <scope>NUCLEOTIDE SEQUENCE</scope>
    <source>
        <strain evidence="1">20211129_DDA</strain>
        <tissue evidence="1">Liver</tissue>
    </source>
</reference>
<gene>
    <name evidence="1" type="ORF">NDU88_009487</name>
</gene>
<keyword evidence="2" id="KW-1185">Reference proteome</keyword>
<sequence length="104" mass="11333">MGVCAPSVHCVRQRRPGSRRGRTASCAHALRLRDRCAGGPAARTGQLTATGQAGAECRAGERLTDAPAYGLLRALWRPPLREREAEVLNGLHCTLARHINRLKR</sequence>
<dbReference type="Proteomes" id="UP001066276">
    <property type="component" value="Chromosome 7"/>
</dbReference>
<accession>A0AAV7PTE1</accession>
<dbReference type="EMBL" id="JANPWB010000011">
    <property type="protein sequence ID" value="KAJ1131144.1"/>
    <property type="molecule type" value="Genomic_DNA"/>
</dbReference>
<organism evidence="1 2">
    <name type="scientific">Pleurodeles waltl</name>
    <name type="common">Iberian ribbed newt</name>
    <dbReference type="NCBI Taxonomy" id="8319"/>
    <lineage>
        <taxon>Eukaryota</taxon>
        <taxon>Metazoa</taxon>
        <taxon>Chordata</taxon>
        <taxon>Craniata</taxon>
        <taxon>Vertebrata</taxon>
        <taxon>Euteleostomi</taxon>
        <taxon>Amphibia</taxon>
        <taxon>Batrachia</taxon>
        <taxon>Caudata</taxon>
        <taxon>Salamandroidea</taxon>
        <taxon>Salamandridae</taxon>
        <taxon>Pleurodelinae</taxon>
        <taxon>Pleurodeles</taxon>
    </lineage>
</organism>
<protein>
    <submittedName>
        <fullName evidence="1">Uncharacterized protein</fullName>
    </submittedName>
</protein>
<evidence type="ECO:0000313" key="1">
    <source>
        <dbReference type="EMBL" id="KAJ1131144.1"/>
    </source>
</evidence>
<name>A0AAV7PTE1_PLEWA</name>
<dbReference type="AlphaFoldDB" id="A0AAV7PTE1"/>
<proteinExistence type="predicted"/>
<evidence type="ECO:0000313" key="2">
    <source>
        <dbReference type="Proteomes" id="UP001066276"/>
    </source>
</evidence>
<comment type="caution">
    <text evidence="1">The sequence shown here is derived from an EMBL/GenBank/DDBJ whole genome shotgun (WGS) entry which is preliminary data.</text>
</comment>